<organism evidence="2 3">
    <name type="scientific">Parathielavia hyrcaniae</name>
    <dbReference type="NCBI Taxonomy" id="113614"/>
    <lineage>
        <taxon>Eukaryota</taxon>
        <taxon>Fungi</taxon>
        <taxon>Dikarya</taxon>
        <taxon>Ascomycota</taxon>
        <taxon>Pezizomycotina</taxon>
        <taxon>Sordariomycetes</taxon>
        <taxon>Sordariomycetidae</taxon>
        <taxon>Sordariales</taxon>
        <taxon>Chaetomiaceae</taxon>
        <taxon>Parathielavia</taxon>
    </lineage>
</organism>
<evidence type="ECO:0000313" key="2">
    <source>
        <dbReference type="EMBL" id="KAK4106237.1"/>
    </source>
</evidence>
<feature type="region of interest" description="Disordered" evidence="1">
    <location>
        <begin position="20"/>
        <end position="124"/>
    </location>
</feature>
<evidence type="ECO:0000313" key="3">
    <source>
        <dbReference type="Proteomes" id="UP001305647"/>
    </source>
</evidence>
<proteinExistence type="predicted"/>
<gene>
    <name evidence="2" type="ORF">N658DRAFT_12282</name>
</gene>
<dbReference type="AlphaFoldDB" id="A0AAN6QFF3"/>
<protein>
    <submittedName>
        <fullName evidence="2">Uncharacterized protein</fullName>
    </submittedName>
</protein>
<reference evidence="2" key="1">
    <citation type="journal article" date="2023" name="Mol. Phylogenet. Evol.">
        <title>Genome-scale phylogeny and comparative genomics of the fungal order Sordariales.</title>
        <authorList>
            <person name="Hensen N."/>
            <person name="Bonometti L."/>
            <person name="Westerberg I."/>
            <person name="Brannstrom I.O."/>
            <person name="Guillou S."/>
            <person name="Cros-Aarteil S."/>
            <person name="Calhoun S."/>
            <person name="Haridas S."/>
            <person name="Kuo A."/>
            <person name="Mondo S."/>
            <person name="Pangilinan J."/>
            <person name="Riley R."/>
            <person name="LaButti K."/>
            <person name="Andreopoulos B."/>
            <person name="Lipzen A."/>
            <person name="Chen C."/>
            <person name="Yan M."/>
            <person name="Daum C."/>
            <person name="Ng V."/>
            <person name="Clum A."/>
            <person name="Steindorff A."/>
            <person name="Ohm R.A."/>
            <person name="Martin F."/>
            <person name="Silar P."/>
            <person name="Natvig D.O."/>
            <person name="Lalanne C."/>
            <person name="Gautier V."/>
            <person name="Ament-Velasquez S.L."/>
            <person name="Kruys A."/>
            <person name="Hutchinson M.I."/>
            <person name="Powell A.J."/>
            <person name="Barry K."/>
            <person name="Miller A.N."/>
            <person name="Grigoriev I.V."/>
            <person name="Debuchy R."/>
            <person name="Gladieux P."/>
            <person name="Hiltunen Thoren M."/>
            <person name="Johannesson H."/>
        </authorList>
    </citation>
    <scope>NUCLEOTIDE SEQUENCE</scope>
    <source>
        <strain evidence="2">CBS 757.83</strain>
    </source>
</reference>
<name>A0AAN6QFF3_9PEZI</name>
<reference evidence="2" key="2">
    <citation type="submission" date="2023-05" db="EMBL/GenBank/DDBJ databases">
        <authorList>
            <consortium name="Lawrence Berkeley National Laboratory"/>
            <person name="Steindorff A."/>
            <person name="Hensen N."/>
            <person name="Bonometti L."/>
            <person name="Westerberg I."/>
            <person name="Brannstrom I.O."/>
            <person name="Guillou S."/>
            <person name="Cros-Aarteil S."/>
            <person name="Calhoun S."/>
            <person name="Haridas S."/>
            <person name="Kuo A."/>
            <person name="Mondo S."/>
            <person name="Pangilinan J."/>
            <person name="Riley R."/>
            <person name="Labutti K."/>
            <person name="Andreopoulos B."/>
            <person name="Lipzen A."/>
            <person name="Chen C."/>
            <person name="Yanf M."/>
            <person name="Daum C."/>
            <person name="Ng V."/>
            <person name="Clum A."/>
            <person name="Ohm R."/>
            <person name="Martin F."/>
            <person name="Silar P."/>
            <person name="Natvig D."/>
            <person name="Lalanne C."/>
            <person name="Gautier V."/>
            <person name="Ament-Velasquez S.L."/>
            <person name="Kruys A."/>
            <person name="Hutchinson M.I."/>
            <person name="Powell A.J."/>
            <person name="Barry K."/>
            <person name="Miller A.N."/>
            <person name="Grigoriev I.V."/>
            <person name="Debuchy R."/>
            <person name="Gladieux P."/>
            <person name="Thoren M.H."/>
            <person name="Johannesson H."/>
        </authorList>
    </citation>
    <scope>NUCLEOTIDE SEQUENCE</scope>
    <source>
        <strain evidence="2">CBS 757.83</strain>
    </source>
</reference>
<dbReference type="EMBL" id="MU863624">
    <property type="protein sequence ID" value="KAK4106237.1"/>
    <property type="molecule type" value="Genomic_DNA"/>
</dbReference>
<keyword evidence="3" id="KW-1185">Reference proteome</keyword>
<sequence>MGRKKKKNQIPKYVAISVSDAANRLNHQPPQYQRERRHSQYVRKGISSSPRFRPLPPAPVCCSVSTNVKRNSPRDVFSTPFSPPAPSSRERNLVRRLSSVALDKGEEESSREKGKHLKNPPRNPVHPVLCRLVLKPPVLSHSAPPVPCRLVFDVVVD</sequence>
<feature type="compositionally biased region" description="Basic and acidic residues" evidence="1">
    <location>
        <begin position="103"/>
        <end position="112"/>
    </location>
</feature>
<accession>A0AAN6QFF3</accession>
<dbReference type="Proteomes" id="UP001305647">
    <property type="component" value="Unassembled WGS sequence"/>
</dbReference>
<comment type="caution">
    <text evidence="2">The sequence shown here is derived from an EMBL/GenBank/DDBJ whole genome shotgun (WGS) entry which is preliminary data.</text>
</comment>
<evidence type="ECO:0000256" key="1">
    <source>
        <dbReference type="SAM" id="MobiDB-lite"/>
    </source>
</evidence>